<accession>A0A8H7NPK4</accession>
<evidence type="ECO:0000313" key="2">
    <source>
        <dbReference type="EMBL" id="KAF9759970.1"/>
    </source>
</evidence>
<dbReference type="EMBL" id="JADCTT010000001">
    <property type="protein sequence ID" value="KAF9759970.1"/>
    <property type="molecule type" value="Genomic_DNA"/>
</dbReference>
<evidence type="ECO:0000313" key="3">
    <source>
        <dbReference type="Proteomes" id="UP000616885"/>
    </source>
</evidence>
<reference evidence="2" key="1">
    <citation type="submission" date="2020-10" db="EMBL/GenBank/DDBJ databases">
        <title>High-Quality Genome Resource of Clonostachys rosea strain S41 by Oxford Nanopore Long-Read Sequencing.</title>
        <authorList>
            <person name="Wang H."/>
        </authorList>
    </citation>
    <scope>NUCLEOTIDE SEQUENCE</scope>
    <source>
        <strain evidence="2">S41</strain>
    </source>
</reference>
<gene>
    <name evidence="2" type="ORF">IM811_001664</name>
</gene>
<proteinExistence type="predicted"/>
<feature type="coiled-coil region" evidence="1">
    <location>
        <begin position="217"/>
        <end position="256"/>
    </location>
</feature>
<name>A0A8H7NPK4_BIOOC</name>
<keyword evidence="1" id="KW-0175">Coiled coil</keyword>
<comment type="caution">
    <text evidence="2">The sequence shown here is derived from an EMBL/GenBank/DDBJ whole genome shotgun (WGS) entry which is preliminary data.</text>
</comment>
<evidence type="ECO:0000256" key="1">
    <source>
        <dbReference type="SAM" id="Coils"/>
    </source>
</evidence>
<dbReference type="AlphaFoldDB" id="A0A8H7NPK4"/>
<sequence>MHTQSQSSFFAQLPPEVRAQIQIEYLAEYLRHAPVHREHNRPSYQYWVSSAPISSLSLSCKRMFKEMRQSHKPVGVGRRFALFLATSSAQSVLVSEGKPPEWPLIRHVRFVNEMDCLSKDVWHSYRLGRDFAHMLRDATKLAELELEWNPQMSILLGDGYVTDGQIMNGMMKEIRSCPRLRTLRLRGPFPRTWTNPEPDALPGVETIVEPIAMWPKREGEEEEREEARRKRVQSIAEDKARLVAQAEERVRAEEIRDSTRWQRFQRKLDSWKGKR</sequence>
<dbReference type="Proteomes" id="UP000616885">
    <property type="component" value="Unassembled WGS sequence"/>
</dbReference>
<protein>
    <submittedName>
        <fullName evidence="2">Uncharacterized protein</fullName>
    </submittedName>
</protein>
<organism evidence="2 3">
    <name type="scientific">Bionectria ochroleuca</name>
    <name type="common">Gliocladium roseum</name>
    <dbReference type="NCBI Taxonomy" id="29856"/>
    <lineage>
        <taxon>Eukaryota</taxon>
        <taxon>Fungi</taxon>
        <taxon>Dikarya</taxon>
        <taxon>Ascomycota</taxon>
        <taxon>Pezizomycotina</taxon>
        <taxon>Sordariomycetes</taxon>
        <taxon>Hypocreomycetidae</taxon>
        <taxon>Hypocreales</taxon>
        <taxon>Bionectriaceae</taxon>
        <taxon>Clonostachys</taxon>
    </lineage>
</organism>